<dbReference type="Proteomes" id="UP000294360">
    <property type="component" value="Plasmid 2"/>
</dbReference>
<evidence type="ECO:0000256" key="1">
    <source>
        <dbReference type="SAM" id="MobiDB-lite"/>
    </source>
</evidence>
<accession>A0A4U8Z745</accession>
<evidence type="ECO:0000313" key="3">
    <source>
        <dbReference type="Proteomes" id="UP000294360"/>
    </source>
</evidence>
<proteinExistence type="predicted"/>
<reference evidence="2 3" key="1">
    <citation type="submission" date="2019-03" db="EMBL/GenBank/DDBJ databases">
        <authorList>
            <person name="Kox A.R. M."/>
        </authorList>
    </citation>
    <scope>NUCLEOTIDE SEQUENCE [LARGE SCALE GENOMIC DNA]</scope>
    <source>
        <strain evidence="2">MTUNDRAET4 annotated genome</strain>
        <plasmid evidence="3">2</plasmid>
    </source>
</reference>
<feature type="region of interest" description="Disordered" evidence="1">
    <location>
        <begin position="44"/>
        <end position="79"/>
    </location>
</feature>
<dbReference type="SUPFAM" id="SSF55144">
    <property type="entry name" value="LigT-like"/>
    <property type="match status" value="1"/>
</dbReference>
<dbReference type="KEGG" id="mtun:MTUNDRAET4_0267.1"/>
<gene>
    <name evidence="2" type="ORF">MTUNDRAET4_0267</name>
</gene>
<keyword evidence="2" id="KW-0614">Plasmid</keyword>
<protein>
    <recommendedName>
        <fullName evidence="4">2'-5' RNA ligase</fullName>
    </recommendedName>
</protein>
<geneLocation type="plasmid" evidence="2 3">
    <name>2</name>
</geneLocation>
<organism evidence="2 3">
    <name type="scientific">Methylocella tundrae</name>
    <dbReference type="NCBI Taxonomy" id="227605"/>
    <lineage>
        <taxon>Bacteria</taxon>
        <taxon>Pseudomonadati</taxon>
        <taxon>Pseudomonadota</taxon>
        <taxon>Alphaproteobacteria</taxon>
        <taxon>Hyphomicrobiales</taxon>
        <taxon>Beijerinckiaceae</taxon>
        <taxon>Methylocella</taxon>
    </lineage>
</organism>
<evidence type="ECO:0000313" key="2">
    <source>
        <dbReference type="EMBL" id="VFU16630.1"/>
    </source>
</evidence>
<name>A0A4U8Z745_METTU</name>
<dbReference type="Gene3D" id="3.90.1140.10">
    <property type="entry name" value="Cyclic phosphodiesterase"/>
    <property type="match status" value="1"/>
</dbReference>
<evidence type="ECO:0008006" key="4">
    <source>
        <dbReference type="Google" id="ProtNLM"/>
    </source>
</evidence>
<dbReference type="EMBL" id="LR536451">
    <property type="protein sequence ID" value="VFU16630.1"/>
    <property type="molecule type" value="Genomic_DNA"/>
</dbReference>
<dbReference type="InterPro" id="IPR009097">
    <property type="entry name" value="Cyclic_Pdiesterase"/>
</dbReference>
<sequence length="241" mass="26748">MPNSGIRLPPRVFDGEAFAWPGMKDKRHWEPVIRQFRHSRPGHRVFLAPTPKRSIPESDDEQTPHGWIKPASEAQGKPDIESDRLLDDLGREAVAAISGRSRPPCPVLEKSISIGKRLTAETEWRRTMPNRATDAAPPEGALGRVGAIRSDERPGARVFIGIRVDPEIARQFATIARSLEIYPVRLIRAADIHLTLVPPWTETNIADAVEGLRHALQPFGSFNLDRSDEFLAGGILGGRFP</sequence>
<dbReference type="AlphaFoldDB" id="A0A4U8Z745"/>